<proteinExistence type="predicted"/>
<evidence type="ECO:0000313" key="1">
    <source>
        <dbReference type="EMBL" id="KRX06385.1"/>
    </source>
</evidence>
<comment type="caution">
    <text evidence="1">The sequence shown here is derived from an EMBL/GenBank/DDBJ whole genome shotgun (WGS) entry which is preliminary data.</text>
</comment>
<evidence type="ECO:0000313" key="2">
    <source>
        <dbReference type="Proteomes" id="UP000054937"/>
    </source>
</evidence>
<protein>
    <submittedName>
        <fullName evidence="1">Uncharacterized protein</fullName>
    </submittedName>
</protein>
<dbReference type="AlphaFoldDB" id="A0A0V0QW34"/>
<gene>
    <name evidence="1" type="ORF">PPERSA_04998</name>
</gene>
<reference evidence="1 2" key="1">
    <citation type="journal article" date="2015" name="Sci. Rep.">
        <title>Genome of the facultative scuticociliatosis pathogen Pseudocohnilembus persalinus provides insight into its virulence through horizontal gene transfer.</title>
        <authorList>
            <person name="Xiong J."/>
            <person name="Wang G."/>
            <person name="Cheng J."/>
            <person name="Tian M."/>
            <person name="Pan X."/>
            <person name="Warren A."/>
            <person name="Jiang C."/>
            <person name="Yuan D."/>
            <person name="Miao W."/>
        </authorList>
    </citation>
    <scope>NUCLEOTIDE SEQUENCE [LARGE SCALE GENOMIC DNA]</scope>
    <source>
        <strain evidence="1">36N120E</strain>
    </source>
</reference>
<dbReference type="EMBL" id="LDAU01000096">
    <property type="protein sequence ID" value="KRX06385.1"/>
    <property type="molecule type" value="Genomic_DNA"/>
</dbReference>
<dbReference type="InParanoid" id="A0A0V0QW34"/>
<accession>A0A0V0QW34</accession>
<organism evidence="1 2">
    <name type="scientific">Pseudocohnilembus persalinus</name>
    <name type="common">Ciliate</name>
    <dbReference type="NCBI Taxonomy" id="266149"/>
    <lineage>
        <taxon>Eukaryota</taxon>
        <taxon>Sar</taxon>
        <taxon>Alveolata</taxon>
        <taxon>Ciliophora</taxon>
        <taxon>Intramacronucleata</taxon>
        <taxon>Oligohymenophorea</taxon>
        <taxon>Scuticociliatia</taxon>
        <taxon>Philasterida</taxon>
        <taxon>Pseudocohnilembidae</taxon>
        <taxon>Pseudocohnilembus</taxon>
    </lineage>
</organism>
<name>A0A0V0QW34_PSEPJ</name>
<keyword evidence="2" id="KW-1185">Reference proteome</keyword>
<sequence>MQDEVLDNNNTDQQIDYLEFRKENVVSEDNFKNNHNTKIFNDTTYAYDNSKVKLFSNSNNRITQEEKNIKQANQNEKKYYTAIKICHDLQKPTIFPKINEKQNQNNNQNIQQQIGYDSINNLFQVHGTIFSDEHMKFSQQNIKNICKIKNIQSEDFFQIKDNSNVTYIKVTQNYLFQDQKIYTIMKFTEQDRENFQQYLSQQGQKQLFLSNKKSSIIQTQTNTDYNLLTQIFSTYTIYNNRFQKNIFDDLNDKINKPLQMYKQNYNFFMKQGIKTLFQTVQLAKKLFPQKNIFQQKYQPEHFKPGQLTEHLKELTHFILFSQQQQILKTSAQQFQQQNNINNNIQIGLNIDPNIQQLFTVKILYISIILKIFENLYIFSHTSGKLNIKLEKNQESDDNNIIIFEIINDVKEANLKSFQNQSKNKTFLQKKLSQQFSPGSAATLVLKQNIKQLPSVNLASPLYQKKSIQDNLNEIQNKSNFLQSSVINQNQNNNIVNNKNYISKKYSKDKKNSAENENQFNILQSQEQFQITKNKSTTKIKDIKTLIERQINQLKFIKQLTSDLGPYENLTHDYDSQNNTLKIQIKIYESVKDFWILQKNNSMYPLQQQLRQSRETSVEKIINNTSFLNESYAINSPELEFEENFNNKIQDFQREDKKQIQIGQKENNFYLQQEQQLKQSLKLSKNESNEDNSTLMEIQTDARNVIQLPYINQNLKK</sequence>
<dbReference type="Proteomes" id="UP000054937">
    <property type="component" value="Unassembled WGS sequence"/>
</dbReference>